<evidence type="ECO:0000313" key="3">
    <source>
        <dbReference type="Proteomes" id="UP000528608"/>
    </source>
</evidence>
<protein>
    <submittedName>
        <fullName evidence="2">Uncharacterized protein</fullName>
    </submittedName>
</protein>
<feature type="region of interest" description="Disordered" evidence="1">
    <location>
        <begin position="1"/>
        <end position="43"/>
    </location>
</feature>
<name>A0A7W8BCE4_STREU</name>
<evidence type="ECO:0000256" key="1">
    <source>
        <dbReference type="SAM" id="MobiDB-lite"/>
    </source>
</evidence>
<dbReference type="EMBL" id="JACHJF010000008">
    <property type="protein sequence ID" value="MBB5119681.1"/>
    <property type="molecule type" value="Genomic_DNA"/>
</dbReference>
<comment type="caution">
    <text evidence="2">The sequence shown here is derived from an EMBL/GenBank/DDBJ whole genome shotgun (WGS) entry which is preliminary data.</text>
</comment>
<dbReference type="AlphaFoldDB" id="A0A7W8BCE4"/>
<gene>
    <name evidence="2" type="ORF">FHS36_003114</name>
</gene>
<organism evidence="2 3">
    <name type="scientific">Streptomyces eurocidicus</name>
    <name type="common">Streptoverticillium eurocidicus</name>
    <dbReference type="NCBI Taxonomy" id="66423"/>
    <lineage>
        <taxon>Bacteria</taxon>
        <taxon>Bacillati</taxon>
        <taxon>Actinomycetota</taxon>
        <taxon>Actinomycetes</taxon>
        <taxon>Kitasatosporales</taxon>
        <taxon>Streptomycetaceae</taxon>
        <taxon>Streptomyces</taxon>
    </lineage>
</organism>
<sequence>MTLHVPEDAVRRSRGSAHLERGAATARATERDGGQEDVTRPVR</sequence>
<accession>A0A7W8BCE4</accession>
<dbReference type="Proteomes" id="UP000528608">
    <property type="component" value="Unassembled WGS sequence"/>
</dbReference>
<evidence type="ECO:0000313" key="2">
    <source>
        <dbReference type="EMBL" id="MBB5119681.1"/>
    </source>
</evidence>
<reference evidence="2 3" key="1">
    <citation type="submission" date="2020-08" db="EMBL/GenBank/DDBJ databases">
        <title>Genomic Encyclopedia of Type Strains, Phase III (KMG-III): the genomes of soil and plant-associated and newly described type strains.</title>
        <authorList>
            <person name="Whitman W."/>
        </authorList>
    </citation>
    <scope>NUCLEOTIDE SEQUENCE [LARGE SCALE GENOMIC DNA]</scope>
    <source>
        <strain evidence="2 3">CECT 3259</strain>
    </source>
</reference>
<proteinExistence type="predicted"/>
<dbReference type="RefSeq" id="WP_260421979.1">
    <property type="nucleotide sequence ID" value="NZ_JACHJF010000008.1"/>
</dbReference>
<feature type="compositionally biased region" description="Basic and acidic residues" evidence="1">
    <location>
        <begin position="28"/>
        <end position="43"/>
    </location>
</feature>
<feature type="compositionally biased region" description="Basic and acidic residues" evidence="1">
    <location>
        <begin position="1"/>
        <end position="21"/>
    </location>
</feature>